<comment type="similarity">
    <text evidence="1 4">Belongs to the short-chain dehydrogenases/reductases (SDR) family.</text>
</comment>
<dbReference type="EMBL" id="ABOU02000017">
    <property type="protein sequence ID" value="EDY33656.1"/>
    <property type="molecule type" value="Genomic_DNA"/>
</dbReference>
<dbReference type="Gene3D" id="3.40.50.720">
    <property type="entry name" value="NAD(P)-binding Rossmann-like Domain"/>
    <property type="match status" value="1"/>
</dbReference>
<dbReference type="PRINTS" id="PR00080">
    <property type="entry name" value="SDRFAMILY"/>
</dbReference>
<keyword evidence="3" id="KW-0560">Oxidoreductase</keyword>
<dbReference type="HOGENOM" id="CLU_010194_2_1_9"/>
<dbReference type="PROSITE" id="PS00061">
    <property type="entry name" value="ADH_SHORT"/>
    <property type="match status" value="1"/>
</dbReference>
<dbReference type="InterPro" id="IPR036291">
    <property type="entry name" value="NAD(P)-bd_dom_sf"/>
</dbReference>
<evidence type="ECO:0000256" key="2">
    <source>
        <dbReference type="ARBA" id="ARBA00022857"/>
    </source>
</evidence>
<keyword evidence="6" id="KW-1185">Reference proteome</keyword>
<dbReference type="PANTHER" id="PTHR43391:SF14">
    <property type="entry name" value="DEHYDROGENASE_REDUCTASE SDR FAMILY PROTEIN 7-LIKE"/>
    <property type="match status" value="1"/>
</dbReference>
<dbReference type="CDD" id="cd05233">
    <property type="entry name" value="SDR_c"/>
    <property type="match status" value="1"/>
</dbReference>
<dbReference type="PRINTS" id="PR00081">
    <property type="entry name" value="GDHRDH"/>
</dbReference>
<dbReference type="InterPro" id="IPR002347">
    <property type="entry name" value="SDR_fam"/>
</dbReference>
<protein>
    <submittedName>
        <fullName evidence="5">Oxidoreductase, short chain dehydrogenase/reductase family protein</fullName>
    </submittedName>
</protein>
<dbReference type="SUPFAM" id="SSF51735">
    <property type="entry name" value="NAD(P)-binding Rossmann-fold domains"/>
    <property type="match status" value="1"/>
</dbReference>
<proteinExistence type="inferred from homology"/>
<comment type="caution">
    <text evidence="5">The sequence shown here is derived from an EMBL/GenBank/DDBJ whole genome shotgun (WGS) entry which is preliminary data.</text>
</comment>
<dbReference type="Proteomes" id="UP000003254">
    <property type="component" value="Unassembled WGS sequence"/>
</dbReference>
<organism evidence="5 6">
    <name type="scientific">[Ruminococcus] lactaris ATCC 29176</name>
    <dbReference type="NCBI Taxonomy" id="471875"/>
    <lineage>
        <taxon>Bacteria</taxon>
        <taxon>Bacillati</taxon>
        <taxon>Bacillota</taxon>
        <taxon>Clostridia</taxon>
        <taxon>Lachnospirales</taxon>
        <taxon>Lachnospiraceae</taxon>
        <taxon>Mediterraneibacter</taxon>
    </lineage>
</organism>
<evidence type="ECO:0000256" key="1">
    <source>
        <dbReference type="ARBA" id="ARBA00006484"/>
    </source>
</evidence>
<dbReference type="PANTHER" id="PTHR43391">
    <property type="entry name" value="RETINOL DEHYDROGENASE-RELATED"/>
    <property type="match status" value="1"/>
</dbReference>
<dbReference type="GO" id="GO:0016491">
    <property type="term" value="F:oxidoreductase activity"/>
    <property type="evidence" value="ECO:0007669"/>
    <property type="project" value="UniProtKB-KW"/>
</dbReference>
<dbReference type="eggNOG" id="COG0300">
    <property type="taxonomic scope" value="Bacteria"/>
</dbReference>
<gene>
    <name evidence="5" type="ORF">RUMLAC_00412</name>
</gene>
<name>B5CLT8_9FIRM</name>
<sequence length="261" mass="29285">MYTERNEVRMRVAIVTGASSGMGREFVLQIGALYKNLDEIWVIARRKGNLERVAEQSRLPLRIFDGDLLKKPVYKAFCEALCEDTPDIRMLVNAAGFGRSGSVEEISMQRRRIQTDMVGLNCQALTRMTLLCLPYMHPGSRIVNLASAAAFCPQPYFAVYAATKSYVLSFSRSLREELKTRGIIVTAVCPGPVDTPFFDVSGKPQNFLKELTMAQPGPVVHQALKDSRKRKELSIYGLPMKLTYAGTKLLPHKLLLRIQNL</sequence>
<keyword evidence="2" id="KW-0521">NADP</keyword>
<dbReference type="InterPro" id="IPR020904">
    <property type="entry name" value="Sc_DH/Rdtase_CS"/>
</dbReference>
<evidence type="ECO:0000256" key="4">
    <source>
        <dbReference type="RuleBase" id="RU000363"/>
    </source>
</evidence>
<reference evidence="5 6" key="2">
    <citation type="submission" date="2008-08" db="EMBL/GenBank/DDBJ databases">
        <authorList>
            <person name="Fulton L."/>
            <person name="Clifton S."/>
            <person name="Fulton B."/>
            <person name="Xu J."/>
            <person name="Minx P."/>
            <person name="Pepin K.H."/>
            <person name="Johnson M."/>
            <person name="Bhonagiri V."/>
            <person name="Nash W.E."/>
            <person name="Mardis E.R."/>
            <person name="Wilson R.K."/>
        </authorList>
    </citation>
    <scope>NUCLEOTIDE SEQUENCE [LARGE SCALE GENOMIC DNA]</scope>
    <source>
        <strain evidence="5 6">ATCC 29176</strain>
    </source>
</reference>
<dbReference type="Pfam" id="PF00106">
    <property type="entry name" value="adh_short"/>
    <property type="match status" value="1"/>
</dbReference>
<dbReference type="AlphaFoldDB" id="B5CLT8"/>
<accession>B5CLT8</accession>
<reference evidence="5 6" key="1">
    <citation type="submission" date="2008-08" db="EMBL/GenBank/DDBJ databases">
        <title>Draft genome sequence of Ruminococcus lactaris ATCC 29176.</title>
        <authorList>
            <person name="Sudarsanam P."/>
            <person name="Ley R."/>
            <person name="Guruge J."/>
            <person name="Turnbaugh P.J."/>
            <person name="Mahowald M."/>
            <person name="Liep D."/>
            <person name="Gordon J."/>
        </authorList>
    </citation>
    <scope>NUCLEOTIDE SEQUENCE [LARGE SCALE GENOMIC DNA]</scope>
    <source>
        <strain evidence="5 6">ATCC 29176</strain>
    </source>
</reference>
<dbReference type="GO" id="GO:0005829">
    <property type="term" value="C:cytosol"/>
    <property type="evidence" value="ECO:0007669"/>
    <property type="project" value="TreeGrafter"/>
</dbReference>
<evidence type="ECO:0000313" key="6">
    <source>
        <dbReference type="Proteomes" id="UP000003254"/>
    </source>
</evidence>
<evidence type="ECO:0000256" key="3">
    <source>
        <dbReference type="ARBA" id="ARBA00023002"/>
    </source>
</evidence>
<evidence type="ECO:0000313" key="5">
    <source>
        <dbReference type="EMBL" id="EDY33656.1"/>
    </source>
</evidence>